<name>A0ABU3BGQ2_9FLAO</name>
<dbReference type="Pfam" id="PF07411">
    <property type="entry name" value="DUF1508"/>
    <property type="match status" value="1"/>
</dbReference>
<protein>
    <submittedName>
        <fullName evidence="2">YegP family protein</fullName>
    </submittedName>
</protein>
<dbReference type="EMBL" id="JAVRHU010000002">
    <property type="protein sequence ID" value="MDT0621351.1"/>
    <property type="molecule type" value="Genomic_DNA"/>
</dbReference>
<gene>
    <name evidence="2" type="ORF">RM520_06935</name>
</gene>
<dbReference type="PANTHER" id="PTHR40606:SF1">
    <property type="entry name" value="UPF0339 PROTEIN YEGP"/>
    <property type="match status" value="1"/>
</dbReference>
<keyword evidence="3" id="KW-1185">Reference proteome</keyword>
<sequence>MIQKTKGNNNEYQFVVKSADGGILMRSKWYNSENELDHIVAQMVENIDNNIAIERTTNHNGQFQFLLKNSTNNLIGFSEPYSSEAGMENGIKNLNKSIYNSK</sequence>
<dbReference type="PANTHER" id="PTHR40606">
    <property type="match status" value="1"/>
</dbReference>
<evidence type="ECO:0000313" key="3">
    <source>
        <dbReference type="Proteomes" id="UP001250662"/>
    </source>
</evidence>
<evidence type="ECO:0000313" key="2">
    <source>
        <dbReference type="EMBL" id="MDT0621351.1"/>
    </source>
</evidence>
<dbReference type="Gene3D" id="2.30.29.80">
    <property type="match status" value="1"/>
</dbReference>
<dbReference type="RefSeq" id="WP_311384996.1">
    <property type="nucleotide sequence ID" value="NZ_JAVRHU010000002.1"/>
</dbReference>
<feature type="domain" description="DUF1508" evidence="1">
    <location>
        <begin position="60"/>
        <end position="93"/>
    </location>
</feature>
<proteinExistence type="predicted"/>
<accession>A0ABU3BGQ2</accession>
<dbReference type="InterPro" id="IPR036913">
    <property type="entry name" value="YegP-like_sf"/>
</dbReference>
<dbReference type="SUPFAM" id="SSF160113">
    <property type="entry name" value="YegP-like"/>
    <property type="match status" value="2"/>
</dbReference>
<dbReference type="InterPro" id="IPR051141">
    <property type="entry name" value="UPF0339_domain"/>
</dbReference>
<reference evidence="2 3" key="1">
    <citation type="submission" date="2023-09" db="EMBL/GenBank/DDBJ databases">
        <authorList>
            <person name="Rey-Velasco X."/>
        </authorList>
    </citation>
    <scope>NUCLEOTIDE SEQUENCE [LARGE SCALE GENOMIC DNA]</scope>
    <source>
        <strain evidence="2 3">P007</strain>
    </source>
</reference>
<dbReference type="InterPro" id="IPR010879">
    <property type="entry name" value="DUF1508"/>
</dbReference>
<evidence type="ECO:0000259" key="1">
    <source>
        <dbReference type="Pfam" id="PF07411"/>
    </source>
</evidence>
<organism evidence="2 3">
    <name type="scientific">Croceitalea vernalis</name>
    <dbReference type="NCBI Taxonomy" id="3075599"/>
    <lineage>
        <taxon>Bacteria</taxon>
        <taxon>Pseudomonadati</taxon>
        <taxon>Bacteroidota</taxon>
        <taxon>Flavobacteriia</taxon>
        <taxon>Flavobacteriales</taxon>
        <taxon>Flavobacteriaceae</taxon>
        <taxon>Croceitalea</taxon>
    </lineage>
</organism>
<comment type="caution">
    <text evidence="2">The sequence shown here is derived from an EMBL/GenBank/DDBJ whole genome shotgun (WGS) entry which is preliminary data.</text>
</comment>
<dbReference type="Proteomes" id="UP001250662">
    <property type="component" value="Unassembled WGS sequence"/>
</dbReference>